<evidence type="ECO:0000313" key="2">
    <source>
        <dbReference type="EMBL" id="MFC4835217.1"/>
    </source>
</evidence>
<sequence length="248" mass="28207">MPATASVGRPEERRCALRLLGGFHLVDHGRPATLSETARRLVALLALRGPMTRRRIAGYLWPEATERRAQGCLRTAMWRLGRDTDVLCARTDVVRLAPDVWVDVDVFLSEIRSLTRGDRSVGAALCTHGEHVLERRDLLPEWDDDWVVLERERLRQLHMHALEELATLWADEGRWREALDAALQAVGLEPLRESARRVVIGIHLREGNVVEALRHFDEYRVLVRRELGIEPSGHLTKIISAACSMTDR</sequence>
<dbReference type="PANTHER" id="PTHR35807">
    <property type="entry name" value="TRANSCRIPTIONAL REGULATOR REDD-RELATED"/>
    <property type="match status" value="1"/>
</dbReference>
<dbReference type="Gene3D" id="1.10.10.10">
    <property type="entry name" value="Winged helix-like DNA-binding domain superfamily/Winged helix DNA-binding domain"/>
    <property type="match status" value="1"/>
</dbReference>
<gene>
    <name evidence="2" type="ORF">ACFPEL_22605</name>
</gene>
<dbReference type="InterPro" id="IPR051677">
    <property type="entry name" value="AfsR-DnrI-RedD_regulator"/>
</dbReference>
<protein>
    <submittedName>
        <fullName evidence="2">BTAD domain-containing putative transcriptional regulator</fullName>
    </submittedName>
</protein>
<dbReference type="EMBL" id="JBHSIM010000047">
    <property type="protein sequence ID" value="MFC4835217.1"/>
    <property type="molecule type" value="Genomic_DNA"/>
</dbReference>
<feature type="domain" description="Bacterial transcriptional activator" evidence="1">
    <location>
        <begin position="102"/>
        <end position="243"/>
    </location>
</feature>
<evidence type="ECO:0000259" key="1">
    <source>
        <dbReference type="SMART" id="SM01043"/>
    </source>
</evidence>
<dbReference type="InterPro" id="IPR005158">
    <property type="entry name" value="BTAD"/>
</dbReference>
<name>A0ABV9RPZ0_9PSEU</name>
<dbReference type="RefSeq" id="WP_274191689.1">
    <property type="nucleotide sequence ID" value="NZ_BAABHN010000047.1"/>
</dbReference>
<keyword evidence="3" id="KW-1185">Reference proteome</keyword>
<proteinExistence type="predicted"/>
<accession>A0ABV9RPZ0</accession>
<dbReference type="Gene3D" id="1.25.40.10">
    <property type="entry name" value="Tetratricopeptide repeat domain"/>
    <property type="match status" value="1"/>
</dbReference>
<evidence type="ECO:0000313" key="3">
    <source>
        <dbReference type="Proteomes" id="UP001595909"/>
    </source>
</evidence>
<organism evidence="2 3">
    <name type="scientific">Actinomycetospora chibensis</name>
    <dbReference type="NCBI Taxonomy" id="663606"/>
    <lineage>
        <taxon>Bacteria</taxon>
        <taxon>Bacillati</taxon>
        <taxon>Actinomycetota</taxon>
        <taxon>Actinomycetes</taxon>
        <taxon>Pseudonocardiales</taxon>
        <taxon>Pseudonocardiaceae</taxon>
        <taxon>Actinomycetospora</taxon>
    </lineage>
</organism>
<dbReference type="Pfam" id="PF03704">
    <property type="entry name" value="BTAD"/>
    <property type="match status" value="1"/>
</dbReference>
<dbReference type="SMART" id="SM01043">
    <property type="entry name" value="BTAD"/>
    <property type="match status" value="1"/>
</dbReference>
<reference evidence="3" key="1">
    <citation type="journal article" date="2019" name="Int. J. Syst. Evol. Microbiol.">
        <title>The Global Catalogue of Microorganisms (GCM) 10K type strain sequencing project: providing services to taxonomists for standard genome sequencing and annotation.</title>
        <authorList>
            <consortium name="The Broad Institute Genomics Platform"/>
            <consortium name="The Broad Institute Genome Sequencing Center for Infectious Disease"/>
            <person name="Wu L."/>
            <person name="Ma J."/>
        </authorList>
    </citation>
    <scope>NUCLEOTIDE SEQUENCE [LARGE SCALE GENOMIC DNA]</scope>
    <source>
        <strain evidence="3">CCUG 50347</strain>
    </source>
</reference>
<dbReference type="Proteomes" id="UP001595909">
    <property type="component" value="Unassembled WGS sequence"/>
</dbReference>
<comment type="caution">
    <text evidence="2">The sequence shown here is derived from an EMBL/GenBank/DDBJ whole genome shotgun (WGS) entry which is preliminary data.</text>
</comment>
<dbReference type="InterPro" id="IPR036388">
    <property type="entry name" value="WH-like_DNA-bd_sf"/>
</dbReference>
<dbReference type="InterPro" id="IPR011990">
    <property type="entry name" value="TPR-like_helical_dom_sf"/>
</dbReference>
<dbReference type="SUPFAM" id="SSF48452">
    <property type="entry name" value="TPR-like"/>
    <property type="match status" value="1"/>
</dbReference>